<keyword evidence="2" id="KW-1185">Reference proteome</keyword>
<protein>
    <recommendedName>
        <fullName evidence="3">Prevent-host-death protein</fullName>
    </recommendedName>
</protein>
<evidence type="ECO:0000313" key="2">
    <source>
        <dbReference type="Proteomes" id="UP000019184"/>
    </source>
</evidence>
<proteinExistence type="predicted"/>
<dbReference type="AlphaFoldDB" id="A0A7U7G960"/>
<gene>
    <name evidence="1" type="ORF">BN874_1390004</name>
</gene>
<comment type="caution">
    <text evidence="1">The sequence shown here is derived from an EMBL/GenBank/DDBJ whole genome shotgun (WGS) entry which is preliminary data.</text>
</comment>
<evidence type="ECO:0008006" key="3">
    <source>
        <dbReference type="Google" id="ProtNLM"/>
    </source>
</evidence>
<evidence type="ECO:0000313" key="1">
    <source>
        <dbReference type="EMBL" id="CDH43878.1"/>
    </source>
</evidence>
<name>A0A7U7G960_9GAMM</name>
<dbReference type="EMBL" id="CBTK010000045">
    <property type="protein sequence ID" value="CDH43878.1"/>
    <property type="molecule type" value="Genomic_DNA"/>
</dbReference>
<reference evidence="1 2" key="1">
    <citation type="journal article" date="2014" name="ISME J.">
        <title>Candidatus Competibacter-lineage genomes retrieved from metagenomes reveal functional metabolic diversity.</title>
        <authorList>
            <person name="McIlroy S.J."/>
            <person name="Albertsen M."/>
            <person name="Andresen E.K."/>
            <person name="Saunders A.M."/>
            <person name="Kristiansen R."/>
            <person name="Stokholm-Bjerregaard M."/>
            <person name="Nielsen K.L."/>
            <person name="Nielsen P.H."/>
        </authorList>
    </citation>
    <scope>NUCLEOTIDE SEQUENCE [LARGE SCALE GENOMIC DNA]</scope>
    <source>
        <strain evidence="1 2">Run_B_J11</strain>
    </source>
</reference>
<accession>A0A7U7G960</accession>
<organism evidence="1 2">
    <name type="scientific">Candidatus Contendobacter odensis Run_B_J11</name>
    <dbReference type="NCBI Taxonomy" id="1400861"/>
    <lineage>
        <taxon>Bacteria</taxon>
        <taxon>Pseudomonadati</taxon>
        <taxon>Pseudomonadota</taxon>
        <taxon>Gammaproteobacteria</taxon>
        <taxon>Candidatus Competibacteraceae</taxon>
        <taxon>Candidatus Contendibacter</taxon>
    </lineage>
</organism>
<sequence length="102" mass="11909">MRTTSISEHFTRFFYFDFVRTPEQLRQAAESVLQNGEMLSSFVEQSLRANIECRRAQQEFIARGLAARDEARQTGEYFADDEVLREMDDLLSHAEAKRLSKN</sequence>
<dbReference type="Proteomes" id="UP000019184">
    <property type="component" value="Unassembled WGS sequence"/>
</dbReference>
<dbReference type="RefSeq" id="WP_420886100.1">
    <property type="nucleotide sequence ID" value="NZ_CBTK010000045.1"/>
</dbReference>